<gene>
    <name evidence="10" type="ORF">LTRI10_LOCUS4364</name>
</gene>
<evidence type="ECO:0000256" key="5">
    <source>
        <dbReference type="ARBA" id="ARBA00022512"/>
    </source>
</evidence>
<dbReference type="SUPFAM" id="SSF51126">
    <property type="entry name" value="Pectin lyase-like"/>
    <property type="match status" value="1"/>
</dbReference>
<evidence type="ECO:0000259" key="9">
    <source>
        <dbReference type="SMART" id="SM00856"/>
    </source>
</evidence>
<keyword evidence="8" id="KW-1133">Transmembrane helix</keyword>
<protein>
    <recommendedName>
        <fullName evidence="9">Pectinesterase inhibitor domain-containing protein</fullName>
    </recommendedName>
</protein>
<keyword evidence="6" id="KW-0378">Hydrolase</keyword>
<dbReference type="GO" id="GO:0004857">
    <property type="term" value="F:enzyme inhibitor activity"/>
    <property type="evidence" value="ECO:0007669"/>
    <property type="project" value="InterPro"/>
</dbReference>
<proteinExistence type="inferred from homology"/>
<dbReference type="GO" id="GO:0042545">
    <property type="term" value="P:cell wall modification"/>
    <property type="evidence" value="ECO:0007669"/>
    <property type="project" value="InterPro"/>
</dbReference>
<keyword evidence="8" id="KW-0812">Transmembrane</keyword>
<dbReference type="InterPro" id="IPR011050">
    <property type="entry name" value="Pectin_lyase_fold/virulence"/>
</dbReference>
<dbReference type="SMART" id="SM00856">
    <property type="entry name" value="PMEI"/>
    <property type="match status" value="1"/>
</dbReference>
<evidence type="ECO:0000256" key="6">
    <source>
        <dbReference type="ARBA" id="ARBA00022801"/>
    </source>
</evidence>
<keyword evidence="8" id="KW-0472">Membrane</keyword>
<dbReference type="InterPro" id="IPR006501">
    <property type="entry name" value="Pectinesterase_inhib_dom"/>
</dbReference>
<dbReference type="EMBL" id="OZ034813">
    <property type="protein sequence ID" value="CAL1356684.1"/>
    <property type="molecule type" value="Genomic_DNA"/>
</dbReference>
<dbReference type="Gene3D" id="2.160.20.10">
    <property type="entry name" value="Single-stranded right-handed beta-helix, Pectin lyase-like"/>
    <property type="match status" value="1"/>
</dbReference>
<dbReference type="GO" id="GO:0030599">
    <property type="term" value="F:pectinesterase activity"/>
    <property type="evidence" value="ECO:0007669"/>
    <property type="project" value="InterPro"/>
</dbReference>
<sequence length="560" mass="59393">MIGQQSDGESRIGNIILLVVSCVVGILVSVSLAHLNELTGSGSNTAKSPQKSLVPPSTIPNSLSLLPPNSKIELENVCSFTDYPPTCKASLSAISPASAIDYATYAVNATLQEATTAQSAFNAAAGRDNGQSWLKAHKICSELMGSAVDDLNSSLLILASGNLTNASQESYFSIMSRLSAVVAYQSTCRDALRMCGGTRKVRTRLGKPIKMTSNALAIINSAFNRSSEPPQIPDGNLAGGANSLPRPDAVVAGDGSGRFRTIAEALSAYKLNELGRYVIYVKAGEYNESVTIAKDRVNVYMYGDGPDRTVVFGSRSQESGLLTYETATVAVLGDGFVCRSMAIQNRGKSGGATVAVRVQADKSIFYNVTIEGNQAPLYALAHRQFYRECKISGSTDLILGDAAAVIQDSEILVSPDSGVAAYGFAAVTVQGRAERFETTGFVLQNCTIKEIGGARVEIVLGKQWRKGSRVVVMESYLGEGIAAEGWKVRVSSAGGGDFAVPEKALYAEFENYGPGANTSKRVRSSTVIKERSKAVQYAPNLFIQGYSWIPQAGVPYQGGL</sequence>
<evidence type="ECO:0000256" key="3">
    <source>
        <dbReference type="ARBA" id="ARBA00006027"/>
    </source>
</evidence>
<dbReference type="InterPro" id="IPR012334">
    <property type="entry name" value="Pectin_lyas_fold"/>
</dbReference>
<keyword evidence="5" id="KW-0964">Secreted</keyword>
<dbReference type="Pfam" id="PF04043">
    <property type="entry name" value="PMEI"/>
    <property type="match status" value="1"/>
</dbReference>
<evidence type="ECO:0000313" key="11">
    <source>
        <dbReference type="Proteomes" id="UP001497516"/>
    </source>
</evidence>
<dbReference type="SUPFAM" id="SSF101148">
    <property type="entry name" value="Plant invertase/pectin methylesterase inhibitor"/>
    <property type="match status" value="1"/>
</dbReference>
<dbReference type="NCBIfam" id="TIGR01614">
    <property type="entry name" value="PME_inhib"/>
    <property type="match status" value="1"/>
</dbReference>
<dbReference type="Gene3D" id="1.20.140.40">
    <property type="entry name" value="Invertase/pectin methylesterase inhibitor family protein"/>
    <property type="match status" value="1"/>
</dbReference>
<evidence type="ECO:0000256" key="2">
    <source>
        <dbReference type="ARBA" id="ARBA00005184"/>
    </source>
</evidence>
<dbReference type="CDD" id="cd15798">
    <property type="entry name" value="PMEI-like_3"/>
    <property type="match status" value="1"/>
</dbReference>
<dbReference type="Pfam" id="PF01095">
    <property type="entry name" value="Pectinesterase"/>
    <property type="match status" value="1"/>
</dbReference>
<reference evidence="10 11" key="1">
    <citation type="submission" date="2024-04" db="EMBL/GenBank/DDBJ databases">
        <authorList>
            <person name="Fracassetti M."/>
        </authorList>
    </citation>
    <scope>NUCLEOTIDE SEQUENCE [LARGE SCALE GENOMIC DNA]</scope>
</reference>
<keyword evidence="7" id="KW-0063">Aspartyl esterase</keyword>
<dbReference type="InterPro" id="IPR000070">
    <property type="entry name" value="Pectinesterase_cat"/>
</dbReference>
<evidence type="ECO:0000256" key="1">
    <source>
        <dbReference type="ARBA" id="ARBA00004191"/>
    </source>
</evidence>
<comment type="similarity">
    <text evidence="3">In the N-terminal section; belongs to the PMEI family.</text>
</comment>
<name>A0AAV2CKY8_9ROSI</name>
<evidence type="ECO:0000313" key="10">
    <source>
        <dbReference type="EMBL" id="CAL1356684.1"/>
    </source>
</evidence>
<dbReference type="Proteomes" id="UP001497516">
    <property type="component" value="Chromosome 1"/>
</dbReference>
<evidence type="ECO:0000256" key="7">
    <source>
        <dbReference type="ARBA" id="ARBA00023085"/>
    </source>
</evidence>
<organism evidence="10 11">
    <name type="scientific">Linum trigynum</name>
    <dbReference type="NCBI Taxonomy" id="586398"/>
    <lineage>
        <taxon>Eukaryota</taxon>
        <taxon>Viridiplantae</taxon>
        <taxon>Streptophyta</taxon>
        <taxon>Embryophyta</taxon>
        <taxon>Tracheophyta</taxon>
        <taxon>Spermatophyta</taxon>
        <taxon>Magnoliopsida</taxon>
        <taxon>eudicotyledons</taxon>
        <taxon>Gunneridae</taxon>
        <taxon>Pentapetalae</taxon>
        <taxon>rosids</taxon>
        <taxon>fabids</taxon>
        <taxon>Malpighiales</taxon>
        <taxon>Linaceae</taxon>
        <taxon>Linum</taxon>
    </lineage>
</organism>
<comment type="pathway">
    <text evidence="2">Glycan metabolism; pectin degradation; 2-dehydro-3-deoxy-D-gluconate from pectin: step 1/5.</text>
</comment>
<comment type="subcellular location">
    <subcellularLocation>
        <location evidence="1">Secreted</location>
        <location evidence="1">Cell wall</location>
    </subcellularLocation>
</comment>
<evidence type="ECO:0000256" key="4">
    <source>
        <dbReference type="ARBA" id="ARBA00007786"/>
    </source>
</evidence>
<dbReference type="InterPro" id="IPR035513">
    <property type="entry name" value="Invertase/methylesterase_inhib"/>
</dbReference>
<dbReference type="PANTHER" id="PTHR31707">
    <property type="entry name" value="PECTINESTERASE"/>
    <property type="match status" value="1"/>
</dbReference>
<keyword evidence="5" id="KW-0134">Cell wall</keyword>
<keyword evidence="11" id="KW-1185">Reference proteome</keyword>
<dbReference type="AlphaFoldDB" id="A0AAV2CKY8"/>
<accession>A0AAV2CKY8</accession>
<evidence type="ECO:0000256" key="8">
    <source>
        <dbReference type="SAM" id="Phobius"/>
    </source>
</evidence>
<comment type="similarity">
    <text evidence="4">In the C-terminal section; belongs to the pectinesterase family.</text>
</comment>
<feature type="transmembrane region" description="Helical" evidence="8">
    <location>
        <begin position="12"/>
        <end position="35"/>
    </location>
</feature>
<feature type="domain" description="Pectinesterase inhibitor" evidence="9">
    <location>
        <begin position="69"/>
        <end position="218"/>
    </location>
</feature>